<dbReference type="PANTHER" id="PTHR10426">
    <property type="entry name" value="STRICTOSIDINE SYNTHASE-RELATED"/>
    <property type="match status" value="1"/>
</dbReference>
<name>A0A7J7E0K7_TRIWF</name>
<dbReference type="Pfam" id="PF03088">
    <property type="entry name" value="Str_synth"/>
    <property type="match status" value="1"/>
</dbReference>
<evidence type="ECO:0000313" key="6">
    <source>
        <dbReference type="EMBL" id="KAF5751974.1"/>
    </source>
</evidence>
<dbReference type="InParanoid" id="A0A7J7E0K7"/>
<comment type="caution">
    <text evidence="6">The sequence shown here is derived from an EMBL/GenBank/DDBJ whole genome shotgun (WGS) entry which is preliminary data.</text>
</comment>
<evidence type="ECO:0000256" key="4">
    <source>
        <dbReference type="ARBA" id="ARBA00023180"/>
    </source>
</evidence>
<dbReference type="GO" id="GO:0012505">
    <property type="term" value="C:endomembrane system"/>
    <property type="evidence" value="ECO:0007669"/>
    <property type="project" value="TreeGrafter"/>
</dbReference>
<evidence type="ECO:0000313" key="7">
    <source>
        <dbReference type="Proteomes" id="UP000593562"/>
    </source>
</evidence>
<dbReference type="EMBL" id="JAAARO010000002">
    <property type="protein sequence ID" value="KAF5751974.1"/>
    <property type="molecule type" value="Genomic_DNA"/>
</dbReference>
<dbReference type="AlphaFoldDB" id="A0A7J7E0K7"/>
<evidence type="ECO:0000256" key="2">
    <source>
        <dbReference type="ARBA" id="ARBA00009191"/>
    </source>
</evidence>
<keyword evidence="7" id="KW-1185">Reference proteome</keyword>
<sequence>MKDVLKNYNEIELPGVLGPESIAFDCRGKGPYVGVSDGRIFKWQGPQLGWTEDRKVCDRATDPELEQICGRPLGLKFNTATCELFIADATFGLLKVGLEGGVATQLANSAEGVPFQDYALAFISMDKTGRLLKYDPHTNNVTVLHRKLAIPNGIALSKNNSFLLVAESTTSRILKFSFINDSTSVGTPKHLVQLKRPPDNIKRNAKGEFWVALVSGLDEVSVTVSMPSSVEDPVGVKINEEGRVIGVLSANGSKELESISEVEEVDGVLWIGSVVKPYVAHIVV</sequence>
<dbReference type="GO" id="GO:0016787">
    <property type="term" value="F:hydrolase activity"/>
    <property type="evidence" value="ECO:0007669"/>
    <property type="project" value="TreeGrafter"/>
</dbReference>
<dbReference type="InterPro" id="IPR018119">
    <property type="entry name" value="Strictosidine_synth_cons-reg"/>
</dbReference>
<dbReference type="SUPFAM" id="SSF63829">
    <property type="entry name" value="Calcium-dependent phosphotriesterase"/>
    <property type="match status" value="1"/>
</dbReference>
<keyword evidence="3" id="KW-0926">Vacuole</keyword>
<keyword evidence="4" id="KW-0325">Glycoprotein</keyword>
<comment type="subcellular location">
    <subcellularLocation>
        <location evidence="1">Vacuole</location>
    </subcellularLocation>
</comment>
<dbReference type="InterPro" id="IPR011042">
    <property type="entry name" value="6-blade_b-propeller_TolB-like"/>
</dbReference>
<dbReference type="PANTHER" id="PTHR10426:SF86">
    <property type="entry name" value="PROTEIN STRICTOSIDINE SYNTHASE-LIKE 10-LIKE"/>
    <property type="match status" value="1"/>
</dbReference>
<proteinExistence type="inferred from homology"/>
<dbReference type="Pfam" id="PF20067">
    <property type="entry name" value="SSL_N"/>
    <property type="match status" value="1"/>
</dbReference>
<reference evidence="6 7" key="1">
    <citation type="journal article" date="2020" name="Nat. Commun.">
        <title>Genome of Tripterygium wilfordii and identification of cytochrome P450 involved in triptolide biosynthesis.</title>
        <authorList>
            <person name="Tu L."/>
            <person name="Su P."/>
            <person name="Zhang Z."/>
            <person name="Gao L."/>
            <person name="Wang J."/>
            <person name="Hu T."/>
            <person name="Zhou J."/>
            <person name="Zhang Y."/>
            <person name="Zhao Y."/>
            <person name="Liu Y."/>
            <person name="Song Y."/>
            <person name="Tong Y."/>
            <person name="Lu Y."/>
            <person name="Yang J."/>
            <person name="Xu C."/>
            <person name="Jia M."/>
            <person name="Peters R.J."/>
            <person name="Huang L."/>
            <person name="Gao W."/>
        </authorList>
    </citation>
    <scope>NUCLEOTIDE SEQUENCE [LARGE SCALE GENOMIC DNA]</scope>
    <source>
        <strain evidence="7">cv. XIE 37</strain>
        <tissue evidence="6">Leaf</tissue>
    </source>
</reference>
<evidence type="ECO:0000259" key="5">
    <source>
        <dbReference type="Pfam" id="PF03088"/>
    </source>
</evidence>
<gene>
    <name evidence="6" type="ORF">HS088_TW02G00993</name>
</gene>
<dbReference type="GO" id="GO:0005773">
    <property type="term" value="C:vacuole"/>
    <property type="evidence" value="ECO:0007669"/>
    <property type="project" value="UniProtKB-SubCell"/>
</dbReference>
<evidence type="ECO:0000256" key="1">
    <source>
        <dbReference type="ARBA" id="ARBA00004116"/>
    </source>
</evidence>
<protein>
    <submittedName>
        <fullName evidence="6">Putative Calcium-dependent phosphotriesterase superfamily protein</fullName>
    </submittedName>
</protein>
<dbReference type="Gene3D" id="2.120.10.30">
    <property type="entry name" value="TolB, C-terminal domain"/>
    <property type="match status" value="2"/>
</dbReference>
<accession>A0A7J7E0K7</accession>
<feature type="domain" description="Strictosidine synthase conserved region" evidence="5">
    <location>
        <begin position="114"/>
        <end position="176"/>
    </location>
</feature>
<evidence type="ECO:0000256" key="3">
    <source>
        <dbReference type="ARBA" id="ARBA00022554"/>
    </source>
</evidence>
<comment type="similarity">
    <text evidence="2">Belongs to the strictosidine synthase family.</text>
</comment>
<organism evidence="6 7">
    <name type="scientific">Tripterygium wilfordii</name>
    <name type="common">Thunder God vine</name>
    <dbReference type="NCBI Taxonomy" id="458696"/>
    <lineage>
        <taxon>Eukaryota</taxon>
        <taxon>Viridiplantae</taxon>
        <taxon>Streptophyta</taxon>
        <taxon>Embryophyta</taxon>
        <taxon>Tracheophyta</taxon>
        <taxon>Spermatophyta</taxon>
        <taxon>Magnoliopsida</taxon>
        <taxon>eudicotyledons</taxon>
        <taxon>Gunneridae</taxon>
        <taxon>Pentapetalae</taxon>
        <taxon>rosids</taxon>
        <taxon>fabids</taxon>
        <taxon>Celastrales</taxon>
        <taxon>Celastraceae</taxon>
        <taxon>Tripterygium</taxon>
    </lineage>
</organism>
<dbReference type="Proteomes" id="UP000593562">
    <property type="component" value="Unassembled WGS sequence"/>
</dbReference>